<dbReference type="EC" id="4.2.1.41" evidence="5"/>
<dbReference type="GO" id="GO:0047448">
    <property type="term" value="F:5-dehydro-4-deoxyglucarate dehydratase activity"/>
    <property type="evidence" value="ECO:0007669"/>
    <property type="project" value="UniProtKB-EC"/>
</dbReference>
<organism evidence="5 6">
    <name type="scientific">Paraglaciecola mesophila</name>
    <dbReference type="NCBI Taxonomy" id="197222"/>
    <lineage>
        <taxon>Bacteria</taxon>
        <taxon>Pseudomonadati</taxon>
        <taxon>Pseudomonadota</taxon>
        <taxon>Gammaproteobacteria</taxon>
        <taxon>Alteromonadales</taxon>
        <taxon>Alteromonadaceae</taxon>
        <taxon>Paraglaciecola</taxon>
    </lineage>
</organism>
<evidence type="ECO:0000256" key="1">
    <source>
        <dbReference type="ARBA" id="ARBA00007592"/>
    </source>
</evidence>
<dbReference type="PANTHER" id="PTHR12128">
    <property type="entry name" value="DIHYDRODIPICOLINATE SYNTHASE"/>
    <property type="match status" value="1"/>
</dbReference>
<evidence type="ECO:0000256" key="4">
    <source>
        <dbReference type="PIRNR" id="PIRNR001365"/>
    </source>
</evidence>
<reference evidence="5 6" key="1">
    <citation type="submission" date="2024-03" db="EMBL/GenBank/DDBJ databases">
        <title>Community enrichment and isolation of bacterial strains for fucoidan degradation.</title>
        <authorList>
            <person name="Sichert A."/>
        </authorList>
    </citation>
    <scope>NUCLEOTIDE SEQUENCE [LARGE SCALE GENOMIC DNA]</scope>
    <source>
        <strain evidence="5 6">AS12</strain>
    </source>
</reference>
<comment type="similarity">
    <text evidence="1 4">Belongs to the DapA family.</text>
</comment>
<dbReference type="InterPro" id="IPR020625">
    <property type="entry name" value="Schiff_base-form_aldolases_AS"/>
</dbReference>
<dbReference type="InterPro" id="IPR013785">
    <property type="entry name" value="Aldolase_TIM"/>
</dbReference>
<dbReference type="Pfam" id="PF00701">
    <property type="entry name" value="DHDPS"/>
    <property type="match status" value="1"/>
</dbReference>
<name>A0ABU9SUJ6_9ALTE</name>
<dbReference type="Gene3D" id="3.20.20.70">
    <property type="entry name" value="Aldolase class I"/>
    <property type="match status" value="1"/>
</dbReference>
<protein>
    <submittedName>
        <fullName evidence="5">Dihydrodipicolinate synthase family protein</fullName>
        <ecNumber evidence="5">4.1.3.3</ecNumber>
        <ecNumber evidence="5">4.2.1.41</ecNumber>
        <ecNumber evidence="5">4.3.3.7</ecNumber>
    </submittedName>
</protein>
<dbReference type="PIRSF" id="PIRSF001365">
    <property type="entry name" value="DHDPS"/>
    <property type="match status" value="1"/>
</dbReference>
<dbReference type="RefSeq" id="WP_006992588.1">
    <property type="nucleotide sequence ID" value="NZ_JBBMQS010000004.1"/>
</dbReference>
<dbReference type="CDD" id="cd00408">
    <property type="entry name" value="DHDPS-like"/>
    <property type="match status" value="1"/>
</dbReference>
<evidence type="ECO:0000313" key="6">
    <source>
        <dbReference type="Proteomes" id="UP001461163"/>
    </source>
</evidence>
<dbReference type="EC" id="4.1.3.3" evidence="5"/>
<dbReference type="GO" id="GO:0008747">
    <property type="term" value="F:N-acetylneuraminate lyase activity"/>
    <property type="evidence" value="ECO:0007669"/>
    <property type="project" value="UniProtKB-EC"/>
</dbReference>
<keyword evidence="3" id="KW-0704">Schiff base</keyword>
<dbReference type="PANTHER" id="PTHR12128:SF66">
    <property type="entry name" value="4-HYDROXY-2-OXOGLUTARATE ALDOLASE, MITOCHONDRIAL"/>
    <property type="match status" value="1"/>
</dbReference>
<gene>
    <name evidence="5" type="ORF">WNY77_09165</name>
</gene>
<evidence type="ECO:0000313" key="5">
    <source>
        <dbReference type="EMBL" id="MEM5497559.1"/>
    </source>
</evidence>
<dbReference type="PRINTS" id="PR00146">
    <property type="entry name" value="DHPICSNTHASE"/>
</dbReference>
<dbReference type="GO" id="GO:0008840">
    <property type="term" value="F:4-hydroxy-tetrahydrodipicolinate synthase activity"/>
    <property type="evidence" value="ECO:0007669"/>
    <property type="project" value="UniProtKB-EC"/>
</dbReference>
<dbReference type="EMBL" id="JBBMQS010000004">
    <property type="protein sequence ID" value="MEM5497559.1"/>
    <property type="molecule type" value="Genomic_DNA"/>
</dbReference>
<dbReference type="PROSITE" id="PS00666">
    <property type="entry name" value="DHDPS_2"/>
    <property type="match status" value="1"/>
</dbReference>
<sequence>MIKIHQNNLPKGVYPVVPTPLLRNETLDLNGLRRCLDFYLSSSISGITVLGSGGELPYLTDSEQLAVVKHTHDVVVETGNSKIPVIVGVNAFGVKQAINKIEQYQGMADAIMLLFNGYYQQSFSELKQAVKAVVERSSMPVLYYHFPQVSGHFLSAKQIIEILNETGVVGIKDSALHLRSAKTVLKHCPQTAYFSGLSLLLPDLIGLGVSGAICPIGAIAPVLTAKLCKAYLIKEEQHLLAALREQLIRLLPIVSDPKNTSVKQYTLLRLAVGLPFTILKQATSPQAHTKEALRLLGIDIEPTVRQPLPSLSNSASKAIASHLRAAQLL</sequence>
<dbReference type="InterPro" id="IPR002220">
    <property type="entry name" value="DapA-like"/>
</dbReference>
<dbReference type="Proteomes" id="UP001461163">
    <property type="component" value="Unassembled WGS sequence"/>
</dbReference>
<proteinExistence type="inferred from homology"/>
<dbReference type="SUPFAM" id="SSF51569">
    <property type="entry name" value="Aldolase"/>
    <property type="match status" value="1"/>
</dbReference>
<keyword evidence="6" id="KW-1185">Reference proteome</keyword>
<dbReference type="SMART" id="SM01130">
    <property type="entry name" value="DHDPS"/>
    <property type="match status" value="1"/>
</dbReference>
<keyword evidence="2 4" id="KW-0456">Lyase</keyword>
<evidence type="ECO:0000256" key="3">
    <source>
        <dbReference type="ARBA" id="ARBA00023270"/>
    </source>
</evidence>
<evidence type="ECO:0000256" key="2">
    <source>
        <dbReference type="ARBA" id="ARBA00023239"/>
    </source>
</evidence>
<comment type="caution">
    <text evidence="5">The sequence shown here is derived from an EMBL/GenBank/DDBJ whole genome shotgun (WGS) entry which is preliminary data.</text>
</comment>
<dbReference type="EC" id="4.3.3.7" evidence="5"/>
<accession>A0ABU9SUJ6</accession>